<dbReference type="GO" id="GO:0005524">
    <property type="term" value="F:ATP binding"/>
    <property type="evidence" value="ECO:0007669"/>
    <property type="project" value="UniProtKB-KW"/>
</dbReference>
<evidence type="ECO:0000259" key="4">
    <source>
        <dbReference type="PROSITE" id="PS50234"/>
    </source>
</evidence>
<evidence type="ECO:0000313" key="6">
    <source>
        <dbReference type="Proteomes" id="UP001620626"/>
    </source>
</evidence>
<feature type="compositionally biased region" description="Acidic residues" evidence="3">
    <location>
        <begin position="2738"/>
        <end position="2747"/>
    </location>
</feature>
<dbReference type="PROSITE" id="PS50234">
    <property type="entry name" value="VWFA"/>
    <property type="match status" value="1"/>
</dbReference>
<feature type="region of interest" description="Disordered" evidence="3">
    <location>
        <begin position="1649"/>
        <end position="1675"/>
    </location>
</feature>
<dbReference type="PANTHER" id="PTHR48103">
    <property type="entry name" value="MIDASIN-RELATED"/>
    <property type="match status" value="1"/>
</dbReference>
<dbReference type="EMBL" id="JBICBT010000133">
    <property type="protein sequence ID" value="KAL3122496.1"/>
    <property type="molecule type" value="Genomic_DNA"/>
</dbReference>
<feature type="region of interest" description="Disordered" evidence="3">
    <location>
        <begin position="2339"/>
        <end position="2747"/>
    </location>
</feature>
<feature type="compositionally biased region" description="Low complexity" evidence="3">
    <location>
        <begin position="2596"/>
        <end position="2606"/>
    </location>
</feature>
<evidence type="ECO:0000256" key="2">
    <source>
        <dbReference type="ARBA" id="ARBA00022840"/>
    </source>
</evidence>
<feature type="compositionally biased region" description="Basic and acidic residues" evidence="3">
    <location>
        <begin position="1953"/>
        <end position="1964"/>
    </location>
</feature>
<keyword evidence="2" id="KW-0067">ATP-binding</keyword>
<dbReference type="InterPro" id="IPR011704">
    <property type="entry name" value="ATPase_dyneun-rel_AAA"/>
</dbReference>
<feature type="compositionally biased region" description="Low complexity" evidence="3">
    <location>
        <begin position="2296"/>
        <end position="2318"/>
    </location>
</feature>
<feature type="region of interest" description="Disordered" evidence="3">
    <location>
        <begin position="1945"/>
        <end position="1976"/>
    </location>
</feature>
<feature type="compositionally biased region" description="Basic and acidic residues" evidence="3">
    <location>
        <begin position="2642"/>
        <end position="2661"/>
    </location>
</feature>
<feature type="region of interest" description="Disordered" evidence="3">
    <location>
        <begin position="2794"/>
        <end position="2828"/>
    </location>
</feature>
<feature type="compositionally biased region" description="Acidic residues" evidence="3">
    <location>
        <begin position="2482"/>
        <end position="2495"/>
    </location>
</feature>
<feature type="region of interest" description="Disordered" evidence="3">
    <location>
        <begin position="1179"/>
        <end position="1200"/>
    </location>
</feature>
<feature type="compositionally biased region" description="Basic and acidic residues" evidence="3">
    <location>
        <begin position="2359"/>
        <end position="2370"/>
    </location>
</feature>
<keyword evidence="6" id="KW-1185">Reference proteome</keyword>
<organism evidence="5 6">
    <name type="scientific">Heterodera trifolii</name>
    <dbReference type="NCBI Taxonomy" id="157864"/>
    <lineage>
        <taxon>Eukaryota</taxon>
        <taxon>Metazoa</taxon>
        <taxon>Ecdysozoa</taxon>
        <taxon>Nematoda</taxon>
        <taxon>Chromadorea</taxon>
        <taxon>Rhabditida</taxon>
        <taxon>Tylenchina</taxon>
        <taxon>Tylenchomorpha</taxon>
        <taxon>Tylenchoidea</taxon>
        <taxon>Heteroderidae</taxon>
        <taxon>Heteroderinae</taxon>
        <taxon>Heterodera</taxon>
    </lineage>
</organism>
<dbReference type="PANTHER" id="PTHR48103:SF2">
    <property type="entry name" value="MIDASIN"/>
    <property type="match status" value="1"/>
</dbReference>
<feature type="compositionally biased region" description="Acidic residues" evidence="3">
    <location>
        <begin position="2527"/>
        <end position="2549"/>
    </location>
</feature>
<dbReference type="Pfam" id="PF07728">
    <property type="entry name" value="AAA_5"/>
    <property type="match status" value="1"/>
</dbReference>
<feature type="compositionally biased region" description="Basic and acidic residues" evidence="3">
    <location>
        <begin position="2399"/>
        <end position="2433"/>
    </location>
</feature>
<dbReference type="InterPro" id="IPR002035">
    <property type="entry name" value="VWF_A"/>
</dbReference>
<dbReference type="InterPro" id="IPR036465">
    <property type="entry name" value="vWFA_dom_sf"/>
</dbReference>
<dbReference type="SUPFAM" id="SSF52540">
    <property type="entry name" value="P-loop containing nucleoside triphosphate hydrolases"/>
    <property type="match status" value="1"/>
</dbReference>
<feature type="region of interest" description="Disordered" evidence="3">
    <location>
        <begin position="2247"/>
        <end position="2280"/>
    </location>
</feature>
<feature type="domain" description="VWFA" evidence="4">
    <location>
        <begin position="2907"/>
        <end position="3060"/>
    </location>
</feature>
<feature type="compositionally biased region" description="Acidic residues" evidence="3">
    <location>
        <begin position="2341"/>
        <end position="2358"/>
    </location>
</feature>
<feature type="region of interest" description="Disordered" evidence="3">
    <location>
        <begin position="2292"/>
        <end position="2324"/>
    </location>
</feature>
<keyword evidence="1" id="KW-0547">Nucleotide-binding</keyword>
<name>A0ABD2M4W3_9BILA</name>
<feature type="compositionally biased region" description="Polar residues" evidence="3">
    <location>
        <begin position="1649"/>
        <end position="1662"/>
    </location>
</feature>
<dbReference type="Proteomes" id="UP001620626">
    <property type="component" value="Unassembled WGS sequence"/>
</dbReference>
<feature type="compositionally biased region" description="Basic and acidic residues" evidence="3">
    <location>
        <begin position="2462"/>
        <end position="2481"/>
    </location>
</feature>
<dbReference type="InterPro" id="IPR027417">
    <property type="entry name" value="P-loop_NTPase"/>
</dbReference>
<sequence length="3141" mass="350695">MQRATQLTNCKGNWLRNIIAEVYNPVFADDHNDGKWLPSLPMLHLSDAAATDGDGSEFQLNIGCVPLHLCRGISSAINNIVTDSSNVVSSAPPIRLLTTQLGLLERVAACVSANWLVLLSGPPHVGKRSTVRSLATLVDQSLQHIRLTSETDALELLGSFEQIQDQQQTETMANCGGKQIGGDGTIKAEQMDCGDELVDNGHEAQNGDSSGKSNLRFEWVDSVFVRAFCDGHWLLVEDVNCCSSAVLDCLNSCLESADGELVLPVQQHQQSDIAAVGTQSEDSKVRRHANFRIFFTMNPKNGQLSRAMRNRAVELAFGMDTVSVTAAAASAIEPPVWSANVVDVVSAVPLLPRAELLSPSSSNSIASPIVPASSKQLQLVSQLQHKLNGSIDCAELLCCAAQVQNCIATANDNNGTLIGQQQQFLARLELFLKSLHNSLQIHDDDDNDWPSPLGFNISPHVLRPCASTIRLCYDELSLYYWHCWSDVSTTVHVHHNKHADACLQLAFMFPGSFIAQKRMWPAALRLGFFGTINESRQKELLSLLSMNMDNSDHHQQYHVQSDDFVQLLLEHTFPLESRLWSDPRKLAVNDTEIGRKYLAALRASPAHCHPFYSASEMQLYMQRWLNNNCKASECRDNKNATIFQHLGHHFAQIVHFLNRIFDDNQSRLTTTLPWGAAGDDDDVMTTERTFSFGLIGSAYLDELLNGQNLSPKLSFFSHLQLPFITRGLNEWLWNRLHFDPGHVLRHMRVAELVNVSAQLDHAFMSIWELCFARKNVHNATRELFRNVAAQFGVDIQPQPNVGGANHVFDSSQLFAMLAKLVDALTSLTPPQQLMDPPAFTQLQRNYWRERLKQVAVYVNALQMFLQLTNAKLYDTDQLVAAVICCASFPLSPCSSTSILRQICAVHRDISNSLLQLEPEKKTAPSNDDELPKSTVFRCWLSNLDQFRHDFVHLLRNASAHLSKAIGSVAEDASSNLLQRTNNNSTSPPSRADVVQQNIQNILTTISTLKALLTTNQREKSSFDSALSEVPFLFVYPDLVAPYLHVLNLLSIAMSEFGRQIASAQNIERVHLNYGFSQSAFYGLNQLLHCSSQSAGISAANNVFAIDVQPFIRWLITDHQTPLTVSDRLPICLWSIAVPCRHPFSQCRADVLGWLLHLWEQWHEQNAKIKAKEQLVVKRKRKRRKQNGEEELEMMDDGGDECVHMESDDQKLRDAYLPDFSNSASDNNHPMPSHLDDAAVVVADQFSVSKDEVHDALCNLFKTLSSNGNDEAFANSSFPPPPFMPLLCVIGKLELFGSATNQTEHDEDLAYSQLLALDKLREQLQLCAPSSTKFPSLSSSSQSAPEVPKVALNVYRDSEPSAVVKCVECLAPLHQRVQLLLDEFPENGQLSSLSFTIDAFVNKASAGVPLMKHAAQLESILVRAEEWEAIADRAHSIREQMVPLQALLVEWRRREVHCWAELVNMVRADCTQLAVLAGWPLFKCALDTLKNEQQQQNGAVPADKNNNKNTLILAFVDWMHNATVGDFDARLWTGQLLTKCLPVLAPPNCAIVVGTLCRHMRSTCAHFAQFNRALRAHFDDRFASVQRSLHDFCRAVRYTDLNVWSVQDSARRAHTHLVRILRSFKNLNDEPVFPLLFEKPSPPLEWVAPTSSELDSLPQPNALTQTDHHQQQQNTPSGAAVLSRFITRLEASVVQMLGGVDVLDVLRTDAMAMLNELQTNIVYESVVVDPPQSMVTHKPGNHDNNVQSVNEKRHGRALFVRQQQFSRLVRAAARIGLNARRAQHIDTEQLTMQTVADADALHHLSDTIGTHFRHSTAARNVFLRQFAIFRRHNSQQQEQLTPATLEQLRSIVEYTLHWMLNAVTALGGDQQRFGAAHRRAVHVARCIAVEAQNAADAVASADGHADDDGAFSPSHVCLSDQFVRNDKLISTLTAVVDQMRKLHQICPRQQQQQHSDEIDNERREQQSQSSAAATSSSIPISLCGSAVQTPLGSLRQPSAEHAELDAELGTLEQLLERLKRCHSDVQIGSVPIPCDSRHLRIWNRTKWRTYIECMNAVHATFSELSLAKLGDYFVDQFAELGSIFDQLLSSVNTTEIGNQQQHQTEFECVESAVLLYLQSIYKEVEQYSSSNNANDGDGIGSSAPPPLLDCVKRVLEFVNKLNSEKVLTQLYDWFIANSSVNTTISSPMVADRLAKAYTLAHGLSSALCHLHQHIGTFVAQLASFHAHWSAVGCHLLANGFVNPIPIVDRQKGGDESDGKRAEAGDGFGDGDLAPNATDVSSQVENMEQIEGLKNDGSDQQQQQMDDQENNADQQQQQQQKMDESEQPIDVEDDFAGCLEALDAGEDDEQGIDGEDNDDEQQQREDIDDRADWNFGEVEEPEETQLDPKLWEDEQNDEQQAEEREQQDNNETMDHAKGDQRQMLDDDDACAKNDDDTNADQQQMDQSQVEGADKADWTAAGQEEADKAKPTAADEHAEEHGEAEGDDQQQNEGDVDTEQLQQQEIDEANQQQPQPVDGEENFAGQLEGLDAEEGNEDNNEAGAGEESEETQLDPKLGEDEQNEQQQQTEEQRQQQQDSNETGDHEKGWGVQQQQQSMDNGDNDACADNNDLRNDHQQRQRQQQRLDQSQVDGAEEADWTTGQDEGDKAKPTAVDERAEEHGDAEGDDQQQSMEDEGAAAGDHQRQLQQQEMGELSAHGSASLEQARQTRALFHSHLRRLRQQQQQQQQLDQSQLEGADQATDDQMADQDEEAAACMLVAREEEEQGMDESAGCNFGDLLNGPEVMRFDPKLWENDEERNDGQQQQPKEEAMEEEEREGTSRDDGDDQQQLQHRLQLKWAMITDSVAPLAAELAESLRAIIEPTIASRLEGDYRTGKRLNMRRLIPYIASDYRKDRIWMRRTRKARRNYQICIAVDNSQSMQHNHMTEITCNALCLIERALRQLEVGQLALCSFGSQVQLIADFAASEHDDHQQGAVAQPLGARILRQLRFDQQRTDLGQLLDVTRTMFTRARDAGCAPQHAVAAEQLLIIIGDGRGVFSEGAQRIRQAIGRLFADRVTVLFLVMDVPPPPTSATTAAGAATSSHKSIMDMRIADFSADGQSCTFRSYMAQFPFPLYALVRDTRTVPATVAEAVRQWFEHTANG</sequence>
<accession>A0ABD2M4W3</accession>
<feature type="compositionally biased region" description="Acidic residues" evidence="3">
    <location>
        <begin position="1188"/>
        <end position="1199"/>
    </location>
</feature>
<evidence type="ECO:0000256" key="1">
    <source>
        <dbReference type="ARBA" id="ARBA00022741"/>
    </source>
</evidence>
<gene>
    <name evidence="5" type="ORF">niasHT_003032</name>
</gene>
<feature type="compositionally biased region" description="Acidic residues" evidence="3">
    <location>
        <begin position="2662"/>
        <end position="2674"/>
    </location>
</feature>
<feature type="compositionally biased region" description="Basic and acidic residues" evidence="3">
    <location>
        <begin position="2247"/>
        <end position="2262"/>
    </location>
</feature>
<evidence type="ECO:0000313" key="5">
    <source>
        <dbReference type="EMBL" id="KAL3122496.1"/>
    </source>
</evidence>
<dbReference type="SUPFAM" id="SSF53300">
    <property type="entry name" value="vWA-like"/>
    <property type="match status" value="1"/>
</dbReference>
<feature type="compositionally biased region" description="Low complexity" evidence="3">
    <location>
        <begin position="1965"/>
        <end position="1976"/>
    </location>
</feature>
<dbReference type="Gene3D" id="3.40.50.300">
    <property type="entry name" value="P-loop containing nucleotide triphosphate hydrolases"/>
    <property type="match status" value="1"/>
</dbReference>
<evidence type="ECO:0000256" key="3">
    <source>
        <dbReference type="SAM" id="MobiDB-lite"/>
    </source>
</evidence>
<proteinExistence type="predicted"/>
<feature type="compositionally biased region" description="Low complexity" evidence="3">
    <location>
        <begin position="2719"/>
        <end position="2737"/>
    </location>
</feature>
<feature type="compositionally biased region" description="Low complexity" evidence="3">
    <location>
        <begin position="2561"/>
        <end position="2577"/>
    </location>
</feature>
<reference evidence="5 6" key="1">
    <citation type="submission" date="2024-10" db="EMBL/GenBank/DDBJ databases">
        <authorList>
            <person name="Kim D."/>
        </authorList>
    </citation>
    <scope>NUCLEOTIDE SEQUENCE [LARGE SCALE GENOMIC DNA]</scope>
    <source>
        <strain evidence="5">BH-2024</strain>
    </source>
</reference>
<comment type="caution">
    <text evidence="5">The sequence shown here is derived from an EMBL/GenBank/DDBJ whole genome shotgun (WGS) entry which is preliminary data.</text>
</comment>
<protein>
    <recommendedName>
        <fullName evidence="4">VWFA domain-containing protein</fullName>
    </recommendedName>
</protein>
<feature type="compositionally biased region" description="Low complexity" evidence="3">
    <location>
        <begin position="2497"/>
        <end position="2512"/>
    </location>
</feature>